<dbReference type="OMA" id="CFNRYSS"/>
<dbReference type="Proteomes" id="UP000314986">
    <property type="component" value="Unassembled WGS sequence"/>
</dbReference>
<dbReference type="PANTHER" id="PTHR44525:SF1">
    <property type="entry name" value="WD REPEAT-CONTAINING PROTEIN 27"/>
    <property type="match status" value="1"/>
</dbReference>
<accession>A0A4W3GR06</accession>
<reference evidence="3" key="1">
    <citation type="journal article" date="2006" name="Science">
        <title>Ancient noncoding elements conserved in the human genome.</title>
        <authorList>
            <person name="Venkatesh B."/>
            <person name="Kirkness E.F."/>
            <person name="Loh Y.H."/>
            <person name="Halpern A.L."/>
            <person name="Lee A.P."/>
            <person name="Johnson J."/>
            <person name="Dandona N."/>
            <person name="Viswanathan L.D."/>
            <person name="Tay A."/>
            <person name="Venter J.C."/>
            <person name="Strausberg R.L."/>
            <person name="Brenner S."/>
        </authorList>
    </citation>
    <scope>NUCLEOTIDE SEQUENCE [LARGE SCALE GENOMIC DNA]</scope>
</reference>
<dbReference type="InterPro" id="IPR015943">
    <property type="entry name" value="WD40/YVTN_repeat-like_dom_sf"/>
</dbReference>
<dbReference type="AlphaFoldDB" id="A0A4W3GR06"/>
<dbReference type="PANTHER" id="PTHR44525">
    <property type="entry name" value="WD REPEAT-CONTAINING PROTEIN 27"/>
    <property type="match status" value="1"/>
</dbReference>
<dbReference type="SMART" id="SM00320">
    <property type="entry name" value="WD40"/>
    <property type="match status" value="7"/>
</dbReference>
<dbReference type="InParanoid" id="A0A4W3GR06"/>
<dbReference type="InterPro" id="IPR036322">
    <property type="entry name" value="WD40_repeat_dom_sf"/>
</dbReference>
<protein>
    <submittedName>
        <fullName evidence="2">WD repeat domain 27</fullName>
    </submittedName>
</protein>
<evidence type="ECO:0000313" key="2">
    <source>
        <dbReference type="Ensembl" id="ENSCMIP00000006533.1"/>
    </source>
</evidence>
<evidence type="ECO:0000313" key="3">
    <source>
        <dbReference type="Proteomes" id="UP000314986"/>
    </source>
</evidence>
<dbReference type="Pfam" id="PF00400">
    <property type="entry name" value="WD40"/>
    <property type="match status" value="3"/>
</dbReference>
<dbReference type="PROSITE" id="PS50294">
    <property type="entry name" value="WD_REPEATS_REGION"/>
    <property type="match status" value="1"/>
</dbReference>
<dbReference type="Ensembl" id="ENSCMIT00000006744.1">
    <property type="protein sequence ID" value="ENSCMIP00000006533.1"/>
    <property type="gene ID" value="ENSCMIG00000003692.1"/>
</dbReference>
<feature type="repeat" description="WD" evidence="1">
    <location>
        <begin position="246"/>
        <end position="277"/>
    </location>
</feature>
<dbReference type="InterPro" id="IPR001680">
    <property type="entry name" value="WD40_rpt"/>
</dbReference>
<keyword evidence="3" id="KW-1185">Reference proteome</keyword>
<reference evidence="3" key="2">
    <citation type="journal article" date="2007" name="PLoS Biol.">
        <title>Survey sequencing and comparative analysis of the elephant shark (Callorhinchus milii) genome.</title>
        <authorList>
            <person name="Venkatesh B."/>
            <person name="Kirkness E.F."/>
            <person name="Loh Y.H."/>
            <person name="Halpern A.L."/>
            <person name="Lee A.P."/>
            <person name="Johnson J."/>
            <person name="Dandona N."/>
            <person name="Viswanathan L.D."/>
            <person name="Tay A."/>
            <person name="Venter J.C."/>
            <person name="Strausberg R.L."/>
            <person name="Brenner S."/>
        </authorList>
    </citation>
    <scope>NUCLEOTIDE SEQUENCE [LARGE SCALE GENOMIC DNA]</scope>
</reference>
<keyword evidence="1" id="KW-0853">WD repeat</keyword>
<dbReference type="STRING" id="7868.ENSCMIP00000006533"/>
<dbReference type="GeneTree" id="ENSGT00390000012017"/>
<reference evidence="2" key="5">
    <citation type="submission" date="2025-09" db="UniProtKB">
        <authorList>
            <consortium name="Ensembl"/>
        </authorList>
    </citation>
    <scope>IDENTIFICATION</scope>
</reference>
<dbReference type="PROSITE" id="PS50082">
    <property type="entry name" value="WD_REPEATS_2"/>
    <property type="match status" value="1"/>
</dbReference>
<dbReference type="Gene3D" id="2.130.10.10">
    <property type="entry name" value="YVTN repeat-like/Quinoprotein amine dehydrogenase"/>
    <property type="match status" value="3"/>
</dbReference>
<organism evidence="2 3">
    <name type="scientific">Callorhinchus milii</name>
    <name type="common">Ghost shark</name>
    <dbReference type="NCBI Taxonomy" id="7868"/>
    <lineage>
        <taxon>Eukaryota</taxon>
        <taxon>Metazoa</taxon>
        <taxon>Chordata</taxon>
        <taxon>Craniata</taxon>
        <taxon>Vertebrata</taxon>
        <taxon>Chondrichthyes</taxon>
        <taxon>Holocephali</taxon>
        <taxon>Chimaeriformes</taxon>
        <taxon>Callorhinchidae</taxon>
        <taxon>Callorhinchus</taxon>
    </lineage>
</organism>
<dbReference type="InterPro" id="IPR042411">
    <property type="entry name" value="WDR27"/>
</dbReference>
<reference evidence="3" key="3">
    <citation type="journal article" date="2014" name="Nature">
        <title>Elephant shark genome provides unique insights into gnathostome evolution.</title>
        <authorList>
            <consortium name="International Elephant Shark Genome Sequencing Consortium"/>
            <person name="Venkatesh B."/>
            <person name="Lee A.P."/>
            <person name="Ravi V."/>
            <person name="Maurya A.K."/>
            <person name="Lian M.M."/>
            <person name="Swann J.B."/>
            <person name="Ohta Y."/>
            <person name="Flajnik M.F."/>
            <person name="Sutoh Y."/>
            <person name="Kasahara M."/>
            <person name="Hoon S."/>
            <person name="Gangu V."/>
            <person name="Roy S.W."/>
            <person name="Irimia M."/>
            <person name="Korzh V."/>
            <person name="Kondrychyn I."/>
            <person name="Lim Z.W."/>
            <person name="Tay B.H."/>
            <person name="Tohari S."/>
            <person name="Kong K.W."/>
            <person name="Ho S."/>
            <person name="Lorente-Galdos B."/>
            <person name="Quilez J."/>
            <person name="Marques-Bonet T."/>
            <person name="Raney B.J."/>
            <person name="Ingham P.W."/>
            <person name="Tay A."/>
            <person name="Hillier L.W."/>
            <person name="Minx P."/>
            <person name="Boehm T."/>
            <person name="Wilson R.K."/>
            <person name="Brenner S."/>
            <person name="Warren W.C."/>
        </authorList>
    </citation>
    <scope>NUCLEOTIDE SEQUENCE [LARGE SCALE GENOMIC DNA]</scope>
</reference>
<name>A0A4W3GR06_CALMI</name>
<proteinExistence type="predicted"/>
<sequence>LHCLWISFSSGVTEKHCVQTHTDLSQVQLACCWHYCAFPLHGRDICIWNTCEPLLQPLELKGHHKYITALAFGNLYEPLLLCSAAHDYVIIWDVEACQKKILQGFVARGTIAGILLGKVLYLCFSPDDQTVATCADNSIYLLSCKENVLAVLEGHLAAVTAAEFCPWQPSTLVSISEDRTFKVGVTMNDKPVVYHTKVKSSAIISFQRHLVYNNNDLIYPERLACGLADKTMLVYTSSLAGSPAVFKGHDGAVSCVSWSQNNKWLLSASEDQTLWIWPAQGSKPALILGADTFLKPARSAQFYYMDKFLLFASGSEFQLHRYHLDTSRDDIKSYKKKSRSKLVGKFKMTATQEITCLSAVNDFYSYIVLTAGTNRALEVFDLNVGQSVVTVPDAHARPVHQICQNKGSAFSTQPSEAYNLFLTTAVTDGIKLWDLRTLRSVRRYEGYHNRCQPCGIAFSPCGRFLATGSEDKCAYLFELGSNNFIHKLSGHTDTVINLAFSYSAPKVILVHFTFFGELINN</sequence>
<reference evidence="2" key="4">
    <citation type="submission" date="2025-08" db="UniProtKB">
        <authorList>
            <consortium name="Ensembl"/>
        </authorList>
    </citation>
    <scope>IDENTIFICATION</scope>
</reference>
<evidence type="ECO:0000256" key="1">
    <source>
        <dbReference type="PROSITE-ProRule" id="PRU00221"/>
    </source>
</evidence>
<dbReference type="SUPFAM" id="SSF50978">
    <property type="entry name" value="WD40 repeat-like"/>
    <property type="match status" value="1"/>
</dbReference>